<comment type="caution">
    <text evidence="2">The sequence shown here is derived from an EMBL/GenBank/DDBJ whole genome shotgun (WGS) entry which is preliminary data.</text>
</comment>
<protein>
    <submittedName>
        <fullName evidence="2">M20/M25/M40 family metallo-hydrolase</fullName>
    </submittedName>
</protein>
<evidence type="ECO:0000313" key="2">
    <source>
        <dbReference type="EMBL" id="MFC3199687.1"/>
    </source>
</evidence>
<organism evidence="2 3">
    <name type="scientific">Parapedobacter deserti</name>
    <dbReference type="NCBI Taxonomy" id="1912957"/>
    <lineage>
        <taxon>Bacteria</taxon>
        <taxon>Pseudomonadati</taxon>
        <taxon>Bacteroidota</taxon>
        <taxon>Sphingobacteriia</taxon>
        <taxon>Sphingobacteriales</taxon>
        <taxon>Sphingobacteriaceae</taxon>
        <taxon>Parapedobacter</taxon>
    </lineage>
</organism>
<proteinExistence type="predicted"/>
<accession>A0ABV7JRD5</accession>
<gene>
    <name evidence="2" type="ORF">ACFOET_18865</name>
</gene>
<dbReference type="PANTHER" id="PTHR12147">
    <property type="entry name" value="METALLOPEPTIDASE M28 FAMILY MEMBER"/>
    <property type="match status" value="1"/>
</dbReference>
<dbReference type="PROSITE" id="PS51257">
    <property type="entry name" value="PROKAR_LIPOPROTEIN"/>
    <property type="match status" value="1"/>
</dbReference>
<dbReference type="PANTHER" id="PTHR12147:SF26">
    <property type="entry name" value="PEPTIDASE M28 DOMAIN-CONTAINING PROTEIN"/>
    <property type="match status" value="1"/>
</dbReference>
<sequence length="437" mass="47849">MSKTIRFYTGILCCWLFAGCAVRQSADRIADTKEVTRLLNTLAADDMEGRASFSPGIERAAEFIESEFRKIGLAPYSEGGYRQTFEVTRITPATWEVTLDGSAVPQERIIISSNNSGLNWNTDPTVSVAQIKAGDDFAQRFREISSGKKDALVIVDNSFASLFERYSGMLMRGRISQQTASVSATPSVVFVLADQVPQSFRVSFTNTVEKLPLSNMIGVLPGKSRPDEYVIFSAHYDHIGIIEPVGQDSIANGADDDASGVSAVLALANYYKKRGDNARTLLFVAFTAEEIGLVGSKYFSQQINPDEVVAMINIEMIGKDSRFGPNALYVTGYNQSDLAEIMQANVKGTEFTFHPDPYPTQNLFYRSDNASLAAAGVPAHTFSTVQIEKDMYYHTVDDELETLNISNIVSAIRAIALGAQSIVSGDDTPRRVPKLSQ</sequence>
<evidence type="ECO:0000259" key="1">
    <source>
        <dbReference type="Pfam" id="PF04389"/>
    </source>
</evidence>
<reference evidence="3" key="1">
    <citation type="journal article" date="2019" name="Int. J. Syst. Evol. Microbiol.">
        <title>The Global Catalogue of Microorganisms (GCM) 10K type strain sequencing project: providing services to taxonomists for standard genome sequencing and annotation.</title>
        <authorList>
            <consortium name="The Broad Institute Genomics Platform"/>
            <consortium name="The Broad Institute Genome Sequencing Center for Infectious Disease"/>
            <person name="Wu L."/>
            <person name="Ma J."/>
        </authorList>
    </citation>
    <scope>NUCLEOTIDE SEQUENCE [LARGE SCALE GENOMIC DNA]</scope>
    <source>
        <strain evidence="3">KCTC 52416</strain>
    </source>
</reference>
<dbReference type="Gene3D" id="3.40.630.10">
    <property type="entry name" value="Zn peptidases"/>
    <property type="match status" value="2"/>
</dbReference>
<keyword evidence="3" id="KW-1185">Reference proteome</keyword>
<dbReference type="EMBL" id="JBHRTA010000059">
    <property type="protein sequence ID" value="MFC3199687.1"/>
    <property type="molecule type" value="Genomic_DNA"/>
</dbReference>
<dbReference type="Pfam" id="PF04389">
    <property type="entry name" value="Peptidase_M28"/>
    <property type="match status" value="1"/>
</dbReference>
<feature type="domain" description="Peptidase M28" evidence="1">
    <location>
        <begin position="215"/>
        <end position="413"/>
    </location>
</feature>
<dbReference type="InterPro" id="IPR007484">
    <property type="entry name" value="Peptidase_M28"/>
</dbReference>
<dbReference type="Proteomes" id="UP001595526">
    <property type="component" value="Unassembled WGS sequence"/>
</dbReference>
<dbReference type="SUPFAM" id="SSF53187">
    <property type="entry name" value="Zn-dependent exopeptidases"/>
    <property type="match status" value="1"/>
</dbReference>
<dbReference type="InterPro" id="IPR045175">
    <property type="entry name" value="M28_fam"/>
</dbReference>
<evidence type="ECO:0000313" key="3">
    <source>
        <dbReference type="Proteomes" id="UP001595526"/>
    </source>
</evidence>
<name>A0ABV7JRD5_9SPHI</name>
<dbReference type="RefSeq" id="WP_379025549.1">
    <property type="nucleotide sequence ID" value="NZ_JBHRTA010000059.1"/>
</dbReference>